<evidence type="ECO:0000256" key="3">
    <source>
        <dbReference type="ARBA" id="ARBA00010072"/>
    </source>
</evidence>
<organism evidence="12 13">
    <name type="scientific">Lichenifustis flavocetrariae</name>
    <dbReference type="NCBI Taxonomy" id="2949735"/>
    <lineage>
        <taxon>Bacteria</taxon>
        <taxon>Pseudomonadati</taxon>
        <taxon>Pseudomonadota</taxon>
        <taxon>Alphaproteobacteria</taxon>
        <taxon>Hyphomicrobiales</taxon>
        <taxon>Lichenihabitantaceae</taxon>
        <taxon>Lichenifustis</taxon>
    </lineage>
</organism>
<evidence type="ECO:0000256" key="8">
    <source>
        <dbReference type="ARBA" id="ARBA00022989"/>
    </source>
</evidence>
<feature type="domain" description="ABC transmembrane type-1" evidence="11">
    <location>
        <begin position="24"/>
        <end position="212"/>
    </location>
</feature>
<evidence type="ECO:0000256" key="4">
    <source>
        <dbReference type="ARBA" id="ARBA00022448"/>
    </source>
</evidence>
<dbReference type="NCBIfam" id="TIGR01726">
    <property type="entry name" value="HEQRo_perm_3TM"/>
    <property type="match status" value="1"/>
</dbReference>
<dbReference type="InterPro" id="IPR010065">
    <property type="entry name" value="AA_ABC_transptr_permease_3TM"/>
</dbReference>
<gene>
    <name evidence="12" type="ORF">M8523_18525</name>
</gene>
<evidence type="ECO:0000256" key="6">
    <source>
        <dbReference type="ARBA" id="ARBA00022692"/>
    </source>
</evidence>
<keyword evidence="13" id="KW-1185">Reference proteome</keyword>
<evidence type="ECO:0000256" key="10">
    <source>
        <dbReference type="RuleBase" id="RU363032"/>
    </source>
</evidence>
<dbReference type="InterPro" id="IPR035906">
    <property type="entry name" value="MetI-like_sf"/>
</dbReference>
<evidence type="ECO:0000256" key="1">
    <source>
        <dbReference type="ARBA" id="ARBA00003159"/>
    </source>
</evidence>
<dbReference type="RefSeq" id="WP_282586385.1">
    <property type="nucleotide sequence ID" value="NZ_JAMOIM010000012.1"/>
</dbReference>
<comment type="function">
    <text evidence="1">Part of the binding-protein-dependent transport system for glutamine; probably responsible for the translocation of the substrate across the membrane.</text>
</comment>
<reference evidence="12" key="1">
    <citation type="submission" date="2022-05" db="EMBL/GenBank/DDBJ databases">
        <authorList>
            <person name="Pankratov T."/>
        </authorList>
    </citation>
    <scope>NUCLEOTIDE SEQUENCE</scope>
    <source>
        <strain evidence="12">BP6-180914</strain>
    </source>
</reference>
<sequence length="227" mass="24360">MDLINTFFNPEVFVQSLPILLRGLGNTLLLGLVAVFFGTALGILLCLGRLYGLKPVRMLAVIYIDLFRAIPVLVVIVLIYYALPFVGVTLSSFTSASLALVLVLAAFTSEVFRAGIESIPAGQSEAAAALGLHFWQAIWKVILPQAIRVATPAQTSNIVATVKDTSLASVVAMPDLLKQATDSQALFANPTPLIGAAVIYVAILWPLVRLTAFAEARGRRLQTARQI</sequence>
<dbReference type="InterPro" id="IPR000515">
    <property type="entry name" value="MetI-like"/>
</dbReference>
<dbReference type="Pfam" id="PF00528">
    <property type="entry name" value="BPD_transp_1"/>
    <property type="match status" value="1"/>
</dbReference>
<dbReference type="InterPro" id="IPR043429">
    <property type="entry name" value="ArtM/GltK/GlnP/TcyL/YhdX-like"/>
</dbReference>
<keyword evidence="8 10" id="KW-1133">Transmembrane helix</keyword>
<evidence type="ECO:0000256" key="2">
    <source>
        <dbReference type="ARBA" id="ARBA00004429"/>
    </source>
</evidence>
<dbReference type="SUPFAM" id="SSF161098">
    <property type="entry name" value="MetI-like"/>
    <property type="match status" value="1"/>
</dbReference>
<feature type="transmembrane region" description="Helical" evidence="10">
    <location>
        <begin position="88"/>
        <end position="107"/>
    </location>
</feature>
<evidence type="ECO:0000256" key="7">
    <source>
        <dbReference type="ARBA" id="ARBA00022970"/>
    </source>
</evidence>
<feature type="transmembrane region" description="Helical" evidence="10">
    <location>
        <begin position="186"/>
        <end position="208"/>
    </location>
</feature>
<comment type="caution">
    <text evidence="12">The sequence shown here is derived from an EMBL/GenBank/DDBJ whole genome shotgun (WGS) entry which is preliminary data.</text>
</comment>
<protein>
    <submittedName>
        <fullName evidence="12">Amino acid ABC transporter permease</fullName>
    </submittedName>
</protein>
<evidence type="ECO:0000256" key="5">
    <source>
        <dbReference type="ARBA" id="ARBA00022475"/>
    </source>
</evidence>
<dbReference type="AlphaFoldDB" id="A0AA41YWS7"/>
<keyword evidence="9 10" id="KW-0472">Membrane</keyword>
<dbReference type="PANTHER" id="PTHR30614">
    <property type="entry name" value="MEMBRANE COMPONENT OF AMINO ACID ABC TRANSPORTER"/>
    <property type="match status" value="1"/>
</dbReference>
<keyword evidence="7" id="KW-0029">Amino-acid transport</keyword>
<dbReference type="Gene3D" id="1.10.3720.10">
    <property type="entry name" value="MetI-like"/>
    <property type="match status" value="1"/>
</dbReference>
<keyword evidence="6 10" id="KW-0812">Transmembrane</keyword>
<feature type="transmembrane region" description="Helical" evidence="10">
    <location>
        <begin position="28"/>
        <end position="47"/>
    </location>
</feature>
<keyword evidence="4 10" id="KW-0813">Transport</keyword>
<evidence type="ECO:0000313" key="12">
    <source>
        <dbReference type="EMBL" id="MCW6510019.1"/>
    </source>
</evidence>
<dbReference type="GO" id="GO:0006865">
    <property type="term" value="P:amino acid transport"/>
    <property type="evidence" value="ECO:0007669"/>
    <property type="project" value="UniProtKB-KW"/>
</dbReference>
<dbReference type="EMBL" id="JAMOIM010000012">
    <property type="protein sequence ID" value="MCW6510019.1"/>
    <property type="molecule type" value="Genomic_DNA"/>
</dbReference>
<evidence type="ECO:0000259" key="11">
    <source>
        <dbReference type="PROSITE" id="PS50928"/>
    </source>
</evidence>
<dbReference type="PROSITE" id="PS50928">
    <property type="entry name" value="ABC_TM1"/>
    <property type="match status" value="1"/>
</dbReference>
<keyword evidence="5" id="KW-1003">Cell membrane</keyword>
<dbReference type="CDD" id="cd06261">
    <property type="entry name" value="TM_PBP2"/>
    <property type="match status" value="1"/>
</dbReference>
<comment type="similarity">
    <text evidence="3">Belongs to the binding-protein-dependent transport system permease family. HisMQ subfamily.</text>
</comment>
<feature type="transmembrane region" description="Helical" evidence="10">
    <location>
        <begin position="59"/>
        <end position="82"/>
    </location>
</feature>
<name>A0AA41YWS7_9HYPH</name>
<comment type="subcellular location">
    <subcellularLocation>
        <location evidence="2">Cell inner membrane</location>
        <topology evidence="2">Multi-pass membrane protein</topology>
    </subcellularLocation>
    <subcellularLocation>
        <location evidence="10">Cell membrane</location>
        <topology evidence="10">Multi-pass membrane protein</topology>
    </subcellularLocation>
</comment>
<accession>A0AA41YWS7</accession>
<dbReference type="PANTHER" id="PTHR30614:SF20">
    <property type="entry name" value="GLUTAMINE TRANSPORT SYSTEM PERMEASE PROTEIN GLNP"/>
    <property type="match status" value="1"/>
</dbReference>
<dbReference type="GO" id="GO:0022857">
    <property type="term" value="F:transmembrane transporter activity"/>
    <property type="evidence" value="ECO:0007669"/>
    <property type="project" value="InterPro"/>
</dbReference>
<dbReference type="Proteomes" id="UP001165667">
    <property type="component" value="Unassembled WGS sequence"/>
</dbReference>
<evidence type="ECO:0000256" key="9">
    <source>
        <dbReference type="ARBA" id="ARBA00023136"/>
    </source>
</evidence>
<evidence type="ECO:0000313" key="13">
    <source>
        <dbReference type="Proteomes" id="UP001165667"/>
    </source>
</evidence>
<dbReference type="GO" id="GO:0043190">
    <property type="term" value="C:ATP-binding cassette (ABC) transporter complex"/>
    <property type="evidence" value="ECO:0007669"/>
    <property type="project" value="InterPro"/>
</dbReference>
<proteinExistence type="inferred from homology"/>